<name>A0A7G8AKH4_9CAUD</name>
<evidence type="ECO:0000313" key="3">
    <source>
        <dbReference type="Proteomes" id="UP000515915"/>
    </source>
</evidence>
<dbReference type="Proteomes" id="UP000515915">
    <property type="component" value="Segment"/>
</dbReference>
<keyword evidence="1" id="KW-0812">Transmembrane</keyword>
<organism evidence="2 3">
    <name type="scientific">Bacillus phage 1_ICo-2020</name>
    <dbReference type="NCBI Taxonomy" id="2759272"/>
    <lineage>
        <taxon>Viruses</taxon>
        <taxon>Duplodnaviria</taxon>
        <taxon>Heunggongvirae</taxon>
        <taxon>Uroviricota</taxon>
        <taxon>Caudoviricetes</taxon>
        <taxon>Ehrlichviridae</taxon>
        <taxon>Suttonboningtonvirus</taxon>
        <taxon>Suttonboningtonvirus sv1ICo2020</taxon>
    </lineage>
</organism>
<sequence>MIGLLIAGKEVDPITLYIVLGACVVFSIRVVIESAMNWLEAFKSPTHK</sequence>
<reference evidence="2 3" key="1">
    <citation type="submission" date="2020-06" db="EMBL/GenBank/DDBJ databases">
        <authorList>
            <person name="Connerton I.F."/>
        </authorList>
    </citation>
    <scope>NUCLEOTIDE SEQUENCE [LARGE SCALE GENOMIC DNA]</scope>
</reference>
<accession>A0A7G8AKH4</accession>
<dbReference type="EMBL" id="MT700412">
    <property type="protein sequence ID" value="QNI20419.1"/>
    <property type="molecule type" value="Genomic_DNA"/>
</dbReference>
<keyword evidence="1" id="KW-1133">Transmembrane helix</keyword>
<feature type="transmembrane region" description="Helical" evidence="1">
    <location>
        <begin position="14"/>
        <end position="32"/>
    </location>
</feature>
<proteinExistence type="predicted"/>
<protein>
    <submittedName>
        <fullName evidence="2">Uncharacterized protein</fullName>
    </submittedName>
</protein>
<evidence type="ECO:0000313" key="2">
    <source>
        <dbReference type="EMBL" id="QNI20419.1"/>
    </source>
</evidence>
<keyword evidence="1" id="KW-0472">Membrane</keyword>
<keyword evidence="3" id="KW-1185">Reference proteome</keyword>
<evidence type="ECO:0000256" key="1">
    <source>
        <dbReference type="SAM" id="Phobius"/>
    </source>
</evidence>